<reference evidence="1 2" key="1">
    <citation type="submission" date="2012-10" db="EMBL/GenBank/DDBJ databases">
        <title>The complete genome sequence of Streptomyces collinus Tu 365.</title>
        <authorList>
            <person name="Ruckert C."/>
            <person name="Szczepanowski R."/>
            <person name="Goesmann A."/>
            <person name="Pross E.K."/>
            <person name="Musiol E.M."/>
            <person name="Blin K."/>
            <person name="Wohlleben W."/>
            <person name="Puhler A."/>
            <person name="Weber T."/>
            <person name="Kalinowski J."/>
        </authorList>
    </citation>
    <scope>NUCLEOTIDE SEQUENCE [LARGE SCALE GENOMIC DNA]</scope>
    <source>
        <strain evidence="2">DSM 40733 / Tue 365</strain>
        <plasmid evidence="1 2">pSCO1</plasmid>
    </source>
</reference>
<organism evidence="1 2">
    <name type="scientific">Streptomyces collinus (strain DSM 40733 / Tue 365)</name>
    <dbReference type="NCBI Taxonomy" id="1214242"/>
    <lineage>
        <taxon>Bacteria</taxon>
        <taxon>Bacillati</taxon>
        <taxon>Actinomycetota</taxon>
        <taxon>Actinomycetes</taxon>
        <taxon>Kitasatosporales</taxon>
        <taxon>Streptomycetaceae</taxon>
        <taxon>Streptomyces</taxon>
    </lineage>
</organism>
<keyword evidence="2" id="KW-1185">Reference proteome</keyword>
<dbReference type="EMBL" id="CP006260">
    <property type="protein sequence ID" value="AGS73923.1"/>
    <property type="molecule type" value="Genomic_DNA"/>
</dbReference>
<gene>
    <name evidence="1" type="ORF">B446_35823</name>
</gene>
<name>S5V2U9_STRC3</name>
<sequence>MAHRPRPSRERALRQIERHAFEVGPALPARRLTPVEQQLLDGTASVVTDIEPLATTLHQVAPAVDEYRLRTR</sequence>
<accession>S5V2U9</accession>
<dbReference type="Proteomes" id="UP000015423">
    <property type="component" value="Plasmid pSCO1"/>
</dbReference>
<dbReference type="RefSeq" id="WP_020945103.1">
    <property type="nucleotide sequence ID" value="NC_022001.1"/>
</dbReference>
<evidence type="ECO:0000313" key="1">
    <source>
        <dbReference type="EMBL" id="AGS73923.1"/>
    </source>
</evidence>
<dbReference type="HOGENOM" id="CLU_2720475_0_0_11"/>
<proteinExistence type="predicted"/>
<dbReference type="KEGG" id="sci:B446_35823"/>
<geneLocation type="plasmid" evidence="1 2">
    <name>pSCO1</name>
</geneLocation>
<keyword evidence="1" id="KW-0614">Plasmid</keyword>
<dbReference type="AlphaFoldDB" id="S5V2U9"/>
<evidence type="ECO:0000313" key="2">
    <source>
        <dbReference type="Proteomes" id="UP000015423"/>
    </source>
</evidence>
<protein>
    <submittedName>
        <fullName evidence="1">Uncharacterized protein</fullName>
    </submittedName>
</protein>